<evidence type="ECO:0000313" key="1">
    <source>
        <dbReference type="EMBL" id="CAG8692822.1"/>
    </source>
</evidence>
<dbReference type="Proteomes" id="UP000789860">
    <property type="component" value="Unassembled WGS sequence"/>
</dbReference>
<reference evidence="1" key="1">
    <citation type="submission" date="2021-06" db="EMBL/GenBank/DDBJ databases">
        <authorList>
            <person name="Kallberg Y."/>
            <person name="Tangrot J."/>
            <person name="Rosling A."/>
        </authorList>
    </citation>
    <scope>NUCLEOTIDE SEQUENCE</scope>
    <source>
        <strain evidence="1">AU212A</strain>
    </source>
</reference>
<organism evidence="1 2">
    <name type="scientific">Scutellospora calospora</name>
    <dbReference type="NCBI Taxonomy" id="85575"/>
    <lineage>
        <taxon>Eukaryota</taxon>
        <taxon>Fungi</taxon>
        <taxon>Fungi incertae sedis</taxon>
        <taxon>Mucoromycota</taxon>
        <taxon>Glomeromycotina</taxon>
        <taxon>Glomeromycetes</taxon>
        <taxon>Diversisporales</taxon>
        <taxon>Gigasporaceae</taxon>
        <taxon>Scutellospora</taxon>
    </lineage>
</organism>
<accession>A0ACA9P5I4</accession>
<feature type="non-terminal residue" evidence="1">
    <location>
        <position position="1"/>
    </location>
</feature>
<name>A0ACA9P5I4_9GLOM</name>
<dbReference type="EMBL" id="CAJVPM010036473">
    <property type="protein sequence ID" value="CAG8692822.1"/>
    <property type="molecule type" value="Genomic_DNA"/>
</dbReference>
<gene>
    <name evidence="1" type="ORF">SCALOS_LOCUS10198</name>
</gene>
<comment type="caution">
    <text evidence="1">The sequence shown here is derived from an EMBL/GenBank/DDBJ whole genome shotgun (WGS) entry which is preliminary data.</text>
</comment>
<evidence type="ECO:0000313" key="2">
    <source>
        <dbReference type="Proteomes" id="UP000789860"/>
    </source>
</evidence>
<proteinExistence type="predicted"/>
<keyword evidence="2" id="KW-1185">Reference proteome</keyword>
<protein>
    <submittedName>
        <fullName evidence="1">7197_t:CDS:1</fullName>
    </submittedName>
</protein>
<sequence length="80" mass="8998">LLHKKSGKCISDTNICLENIVRFKRLTDSMNYNRPVIAITNNTKLYPCLSYSANLGCIIGSIFSLDQTLVNDYNEAELVI</sequence>